<evidence type="ECO:0000256" key="10">
    <source>
        <dbReference type="ARBA" id="ARBA00023239"/>
    </source>
</evidence>
<evidence type="ECO:0000256" key="11">
    <source>
        <dbReference type="HAMAP-Rule" id="MF_00180"/>
    </source>
</evidence>
<comment type="catalytic activity">
    <reaction evidence="1 11 12">
        <text>D-ribulose 5-phosphate = (2S)-2-hydroxy-3-oxobutyl phosphate + formate + H(+)</text>
        <dbReference type="Rhea" id="RHEA:18457"/>
        <dbReference type="ChEBI" id="CHEBI:15378"/>
        <dbReference type="ChEBI" id="CHEBI:15740"/>
        <dbReference type="ChEBI" id="CHEBI:58121"/>
        <dbReference type="ChEBI" id="CHEBI:58830"/>
        <dbReference type="EC" id="4.1.99.12"/>
    </reaction>
</comment>
<comment type="caution">
    <text evidence="13">The sequence shown here is derived from an EMBL/GenBank/DDBJ whole genome shotgun (WGS) entry which is preliminary data.</text>
</comment>
<dbReference type="SUPFAM" id="SSF55821">
    <property type="entry name" value="YrdC/RibB"/>
    <property type="match status" value="1"/>
</dbReference>
<dbReference type="PANTHER" id="PTHR21327">
    <property type="entry name" value="GTP CYCLOHYDROLASE II-RELATED"/>
    <property type="match status" value="1"/>
</dbReference>
<keyword evidence="6 11" id="KW-0686">Riboflavin biosynthesis</keyword>
<dbReference type="AlphaFoldDB" id="A0A268A800"/>
<dbReference type="Proteomes" id="UP000216013">
    <property type="component" value="Unassembled WGS sequence"/>
</dbReference>
<evidence type="ECO:0000256" key="5">
    <source>
        <dbReference type="ARBA" id="ARBA00005520"/>
    </source>
</evidence>
<keyword evidence="8 11" id="KW-0460">Magnesium</keyword>
<feature type="binding site" evidence="11">
    <location>
        <begin position="26"/>
        <end position="27"/>
    </location>
    <ligand>
        <name>D-ribulose 5-phosphate</name>
        <dbReference type="ChEBI" id="CHEBI:58121"/>
    </ligand>
</feature>
<feature type="binding site" evidence="11">
    <location>
        <position position="27"/>
    </location>
    <ligand>
        <name>Mg(2+)</name>
        <dbReference type="ChEBI" id="CHEBI:18420"/>
        <label>1</label>
    </ligand>
</feature>
<gene>
    <name evidence="11 13" type="primary">ribB</name>
    <name evidence="13" type="ORF">CHH64_14290</name>
</gene>
<dbReference type="NCBIfam" id="TIGR00506">
    <property type="entry name" value="ribB"/>
    <property type="match status" value="1"/>
</dbReference>
<dbReference type="GO" id="GO:0009231">
    <property type="term" value="P:riboflavin biosynthetic process"/>
    <property type="evidence" value="ECO:0007669"/>
    <property type="project" value="UniProtKB-UniRule"/>
</dbReference>
<dbReference type="InterPro" id="IPR017945">
    <property type="entry name" value="DHBP_synth_RibB-like_a/b_dom"/>
</dbReference>
<comment type="cofactor">
    <cofactor evidence="11 12">
        <name>Mg(2+)</name>
        <dbReference type="ChEBI" id="CHEBI:18420"/>
    </cofactor>
    <cofactor evidence="11 12">
        <name>Mn(2+)</name>
        <dbReference type="ChEBI" id="CHEBI:29035"/>
    </cofactor>
    <text evidence="11 12">Binds 2 divalent metal cations per subunit. Magnesium or manganese.</text>
</comment>
<evidence type="ECO:0000256" key="1">
    <source>
        <dbReference type="ARBA" id="ARBA00000141"/>
    </source>
</evidence>
<dbReference type="PANTHER" id="PTHR21327:SF18">
    <property type="entry name" value="3,4-DIHYDROXY-2-BUTANONE 4-PHOSPHATE SYNTHASE"/>
    <property type="match status" value="1"/>
</dbReference>
<evidence type="ECO:0000313" key="14">
    <source>
        <dbReference type="Proteomes" id="UP000216013"/>
    </source>
</evidence>
<keyword evidence="9 11" id="KW-0464">Manganese</keyword>
<protein>
    <recommendedName>
        <fullName evidence="11 12">3,4-dihydroxy-2-butanone 4-phosphate synthase</fullName>
        <shortName evidence="11 12">DHBP synthase</shortName>
        <ecNumber evidence="11 12">4.1.99.12</ecNumber>
    </recommendedName>
</protein>
<sequence length="206" mass="22320">MKATIDSAIEYLKSGKVIIVTDDETRENEGDMLALAAYASPETVNFMASVGKGLICAPISREIAERLDLPPMVATNTDPHGTAFTVSIDHIDSTTGISAFERSHTISKLADSASKPSDFQRPGHIFPLIAKQNGVLERPGHTEAAVDLARLAGTAEAGYICEIMNEDGTMARMPELEKLAEMHQLPIITIADLIAYRQLNEVKVEK</sequence>
<feature type="binding site" evidence="11">
    <location>
        <position position="31"/>
    </location>
    <ligand>
        <name>D-ribulose 5-phosphate</name>
        <dbReference type="ChEBI" id="CHEBI:58121"/>
    </ligand>
</feature>
<evidence type="ECO:0000256" key="8">
    <source>
        <dbReference type="ARBA" id="ARBA00022842"/>
    </source>
</evidence>
<feature type="site" description="Essential for catalytic activity" evidence="11">
    <location>
        <position position="162"/>
    </location>
</feature>
<dbReference type="GO" id="GO:0005829">
    <property type="term" value="C:cytosol"/>
    <property type="evidence" value="ECO:0007669"/>
    <property type="project" value="TreeGrafter"/>
</dbReference>
<comment type="pathway">
    <text evidence="4 11 12">Cofactor biosynthesis; riboflavin biosynthesis; 2-hydroxy-3-oxobutyl phosphate from D-ribulose 5-phosphate: step 1/1.</text>
</comment>
<organism evidence="13 14">
    <name type="scientific">Terribacillus saccharophilus</name>
    <dbReference type="NCBI Taxonomy" id="361277"/>
    <lineage>
        <taxon>Bacteria</taxon>
        <taxon>Bacillati</taxon>
        <taxon>Bacillota</taxon>
        <taxon>Bacilli</taxon>
        <taxon>Bacillales</taxon>
        <taxon>Bacillaceae</taxon>
        <taxon>Terribacillus</taxon>
    </lineage>
</organism>
<dbReference type="GO" id="GO:0008686">
    <property type="term" value="F:3,4-dihydroxy-2-butanone-4-phosphate synthase activity"/>
    <property type="evidence" value="ECO:0007669"/>
    <property type="project" value="UniProtKB-UniRule"/>
</dbReference>
<reference evidence="13 14" key="1">
    <citation type="submission" date="2017-07" db="EMBL/GenBank/DDBJ databases">
        <title>Isolation and whole genome analysis of endospore-forming bacteria from heroin.</title>
        <authorList>
            <person name="Kalinowski J."/>
            <person name="Ahrens B."/>
            <person name="Al-Dilaimi A."/>
            <person name="Winkler A."/>
            <person name="Wibberg D."/>
            <person name="Schleenbecker U."/>
            <person name="Ruckert C."/>
            <person name="Wolfel R."/>
            <person name="Grass G."/>
        </authorList>
    </citation>
    <scope>NUCLEOTIDE SEQUENCE [LARGE SCALE GENOMIC DNA]</scope>
    <source>
        <strain evidence="13 14">7528</strain>
    </source>
</reference>
<dbReference type="UniPathway" id="UPA00275">
    <property type="reaction ID" value="UER00399"/>
</dbReference>
<comment type="similarity">
    <text evidence="5">In the N-terminal section; belongs to the DHBP synthase family.</text>
</comment>
<evidence type="ECO:0000313" key="13">
    <source>
        <dbReference type="EMBL" id="PAD20254.1"/>
    </source>
</evidence>
<keyword evidence="7 11" id="KW-0479">Metal-binding</keyword>
<comment type="similarity">
    <text evidence="11 12">Belongs to the DHBP synthase family.</text>
</comment>
<feature type="binding site" evidence="11">
    <location>
        <position position="27"/>
    </location>
    <ligand>
        <name>Mg(2+)</name>
        <dbReference type="ChEBI" id="CHEBI:18420"/>
        <label>2</label>
    </ligand>
</feature>
<dbReference type="FunFam" id="3.90.870.10:FF:000001">
    <property type="entry name" value="Riboflavin biosynthesis protein RibBA"/>
    <property type="match status" value="1"/>
</dbReference>
<name>A0A268A800_9BACI</name>
<evidence type="ECO:0000256" key="3">
    <source>
        <dbReference type="ARBA" id="ARBA00002284"/>
    </source>
</evidence>
<evidence type="ECO:0000256" key="6">
    <source>
        <dbReference type="ARBA" id="ARBA00022619"/>
    </source>
</evidence>
<accession>A0A268A800</accession>
<comment type="subunit">
    <text evidence="11 12">Homodimer.</text>
</comment>
<dbReference type="GO" id="GO:0000287">
    <property type="term" value="F:magnesium ion binding"/>
    <property type="evidence" value="ECO:0007669"/>
    <property type="project" value="UniProtKB-UniRule"/>
</dbReference>
<keyword evidence="10 11" id="KW-0456">Lyase</keyword>
<evidence type="ECO:0000256" key="7">
    <source>
        <dbReference type="ARBA" id="ARBA00022723"/>
    </source>
</evidence>
<dbReference type="HAMAP" id="MF_00180">
    <property type="entry name" value="RibB"/>
    <property type="match status" value="1"/>
</dbReference>
<feature type="binding site" evidence="11">
    <location>
        <position position="141"/>
    </location>
    <ligand>
        <name>Mg(2+)</name>
        <dbReference type="ChEBI" id="CHEBI:18420"/>
        <label>2</label>
    </ligand>
</feature>
<dbReference type="GO" id="GO:0030145">
    <property type="term" value="F:manganese ion binding"/>
    <property type="evidence" value="ECO:0007669"/>
    <property type="project" value="UniProtKB-UniRule"/>
</dbReference>
<dbReference type="InterPro" id="IPR000422">
    <property type="entry name" value="DHBP_synthase_RibB"/>
</dbReference>
<feature type="site" description="Essential for catalytic activity" evidence="11">
    <location>
        <position position="124"/>
    </location>
</feature>
<evidence type="ECO:0000256" key="4">
    <source>
        <dbReference type="ARBA" id="ARBA00004904"/>
    </source>
</evidence>
<dbReference type="Gene3D" id="3.90.870.10">
    <property type="entry name" value="DHBP synthase"/>
    <property type="match status" value="1"/>
</dbReference>
<dbReference type="EC" id="4.1.99.12" evidence="11 12"/>
<dbReference type="GO" id="GO:0003935">
    <property type="term" value="F:GTP cyclohydrolase II activity"/>
    <property type="evidence" value="ECO:0007669"/>
    <property type="project" value="TreeGrafter"/>
</dbReference>
<evidence type="ECO:0000256" key="9">
    <source>
        <dbReference type="ARBA" id="ARBA00023211"/>
    </source>
</evidence>
<comment type="function">
    <text evidence="3 11 12">Catalyzes the conversion of D-ribulose 5-phosphate to formate and 3,4-dihydroxy-2-butanone 4-phosphate.</text>
</comment>
<dbReference type="EMBL" id="NPBV01000024">
    <property type="protein sequence ID" value="PAD20254.1"/>
    <property type="molecule type" value="Genomic_DNA"/>
</dbReference>
<evidence type="ECO:0000256" key="12">
    <source>
        <dbReference type="RuleBase" id="RU003843"/>
    </source>
</evidence>
<comment type="cofactor">
    <cofactor evidence="2">
        <name>Mn(2+)</name>
        <dbReference type="ChEBI" id="CHEBI:29035"/>
    </cofactor>
</comment>
<dbReference type="Pfam" id="PF00926">
    <property type="entry name" value="DHBP_synthase"/>
    <property type="match status" value="1"/>
</dbReference>
<feature type="binding site" evidence="11">
    <location>
        <begin position="138"/>
        <end position="142"/>
    </location>
    <ligand>
        <name>D-ribulose 5-phosphate</name>
        <dbReference type="ChEBI" id="CHEBI:58121"/>
    </ligand>
</feature>
<evidence type="ECO:0000256" key="2">
    <source>
        <dbReference type="ARBA" id="ARBA00001936"/>
    </source>
</evidence>
<proteinExistence type="inferred from homology"/>